<dbReference type="AlphaFoldDB" id="A0A8D8H480"/>
<accession>A0A8D8H480</accession>
<evidence type="ECO:0000313" key="1">
    <source>
        <dbReference type="EMBL" id="CAG6527747.1"/>
    </source>
</evidence>
<proteinExistence type="predicted"/>
<dbReference type="EMBL" id="HBUE01196085">
    <property type="protein sequence ID" value="CAG6527747.1"/>
    <property type="molecule type" value="Transcribed_RNA"/>
</dbReference>
<organism evidence="1">
    <name type="scientific">Culex pipiens</name>
    <name type="common">House mosquito</name>
    <dbReference type="NCBI Taxonomy" id="7175"/>
    <lineage>
        <taxon>Eukaryota</taxon>
        <taxon>Metazoa</taxon>
        <taxon>Ecdysozoa</taxon>
        <taxon>Arthropoda</taxon>
        <taxon>Hexapoda</taxon>
        <taxon>Insecta</taxon>
        <taxon>Pterygota</taxon>
        <taxon>Neoptera</taxon>
        <taxon>Endopterygota</taxon>
        <taxon>Diptera</taxon>
        <taxon>Nematocera</taxon>
        <taxon>Culicoidea</taxon>
        <taxon>Culicidae</taxon>
        <taxon>Culicinae</taxon>
        <taxon>Culicini</taxon>
        <taxon>Culex</taxon>
        <taxon>Culex</taxon>
    </lineage>
</organism>
<protein>
    <submittedName>
        <fullName evidence="1">(northern house mosquito) hypothetical protein</fullName>
    </submittedName>
</protein>
<name>A0A8D8H480_CULPI</name>
<dbReference type="EMBL" id="HBUE01302083">
    <property type="protein sequence ID" value="CAG6579470.1"/>
    <property type="molecule type" value="Transcribed_RNA"/>
</dbReference>
<sequence length="138" mass="14995">MVIWQQIGVPSASWWSLDGVVTASSGVLGRFRCPWSLFRFSGTSVPRVGVPARLRGFARAADAVSAYQVNRGRFVAVPCGYKANNPARFLLRLASSSVALAAPISPDTATAHTRDALARGFFRAEYGTIRTRWICDGF</sequence>
<reference evidence="1" key="1">
    <citation type="submission" date="2021-05" db="EMBL/GenBank/DDBJ databases">
        <authorList>
            <person name="Alioto T."/>
            <person name="Alioto T."/>
            <person name="Gomez Garrido J."/>
        </authorList>
    </citation>
    <scope>NUCLEOTIDE SEQUENCE</scope>
</reference>